<accession>A0A1G7KUK8</accession>
<sequence>MRPVLLLLAALVALPLPASADASNPWPAVDRFLQMNGCRISEAQLVDVLRAEGVDTWTINIMVTNYAKRDTVTFDNQTGTYRVTNTGICT</sequence>
<dbReference type="AlphaFoldDB" id="A0A1G7KUK8"/>
<reference evidence="3" key="1">
    <citation type="submission" date="2016-10" db="EMBL/GenBank/DDBJ databases">
        <authorList>
            <person name="Varghese N."/>
            <person name="Submissions S."/>
        </authorList>
    </citation>
    <scope>NUCLEOTIDE SEQUENCE [LARGE SCALE GENOMIC DNA]</scope>
    <source>
        <strain evidence="3">DSM 16477</strain>
    </source>
</reference>
<gene>
    <name evidence="2" type="ORF">SAMN04489759_102133</name>
</gene>
<evidence type="ECO:0000313" key="3">
    <source>
        <dbReference type="Proteomes" id="UP000199399"/>
    </source>
</evidence>
<keyword evidence="3" id="KW-1185">Reference proteome</keyword>
<name>A0A1G7KUK8_9RHOB</name>
<protein>
    <recommendedName>
        <fullName evidence="4">Peptidase propeptide and YPEB domain-containing protein</fullName>
    </recommendedName>
</protein>
<dbReference type="Proteomes" id="UP000199399">
    <property type="component" value="Unassembled WGS sequence"/>
</dbReference>
<dbReference type="STRING" id="218672.SAMN04489759_102133"/>
<dbReference type="EMBL" id="FNBP01000002">
    <property type="protein sequence ID" value="SDF40932.1"/>
    <property type="molecule type" value="Genomic_DNA"/>
</dbReference>
<evidence type="ECO:0008006" key="4">
    <source>
        <dbReference type="Google" id="ProtNLM"/>
    </source>
</evidence>
<evidence type="ECO:0000313" key="2">
    <source>
        <dbReference type="EMBL" id="SDF40932.1"/>
    </source>
</evidence>
<feature type="signal peptide" evidence="1">
    <location>
        <begin position="1"/>
        <end position="20"/>
    </location>
</feature>
<proteinExistence type="predicted"/>
<evidence type="ECO:0000256" key="1">
    <source>
        <dbReference type="SAM" id="SignalP"/>
    </source>
</evidence>
<keyword evidence="1" id="KW-0732">Signal</keyword>
<feature type="chain" id="PRO_5011449427" description="Peptidase propeptide and YPEB domain-containing protein" evidence="1">
    <location>
        <begin position="21"/>
        <end position="90"/>
    </location>
</feature>
<organism evidence="2 3">
    <name type="scientific">Sulfitobacter delicatus</name>
    <dbReference type="NCBI Taxonomy" id="218672"/>
    <lineage>
        <taxon>Bacteria</taxon>
        <taxon>Pseudomonadati</taxon>
        <taxon>Pseudomonadota</taxon>
        <taxon>Alphaproteobacteria</taxon>
        <taxon>Rhodobacterales</taxon>
        <taxon>Roseobacteraceae</taxon>
        <taxon>Sulfitobacter</taxon>
    </lineage>
</organism>